<dbReference type="AlphaFoldDB" id="A0A2S7IPL0"/>
<dbReference type="InterPro" id="IPR008274">
    <property type="entry name" value="AldOxase/xan_DH_MoCoBD1"/>
</dbReference>
<dbReference type="SUPFAM" id="SSF56003">
    <property type="entry name" value="Molybdenum cofactor-binding domain"/>
    <property type="match status" value="1"/>
</dbReference>
<dbReference type="InterPro" id="IPR037165">
    <property type="entry name" value="AldOxase/xan_DH_Mopterin-bd_sf"/>
</dbReference>
<sequence length="754" mass="82688">MNTQYIGKPTSRVDGRAKVTGQAKYAGEFQVPGLAYGVVVSSTIAKGKITTIDTSKALALEGVIQVFTHENVSGLAWFDKSYKDQDSPPGSPFRPLHNSEIKFSQQPIALVVAESFELARYAASLVHVEYEHSEKPIEAELRAHLDKAFDPGKGKQGYKKPKNRGNFAKEFAKAPIHFNSEYYHGAEHHNPMEMHASTVIYDEDDHLTIYDKTQGVFNSQSYVAGIFGLSKKRVRILSPFVGGAFGSGLRPQYQLFMAVLAALELKRSVRVTLTRQQMFSFGHRPATLQKMSLAATEDGTLQAMRHEAISETSRFENYTETIVDWSGAMYKCDNVAYDYQLVKLDAYTPLDMRAPGAATGVYAIECAMDELAHKLNMDPVALRLKNYTEEDANKGKPYSSKELKACFQQGADRFGWSQRNPEPRSMRDGSTLIGWGMATGMWDSMFVPCRAKAFLSADGKLTVSSGTSDIGTGTYTIMTQIAAETVGLPIEQVTFKLGDSSLPLAYLEGGSATAASVGNAVRIACENIREKLIRLLSKTSYAPLADVPAEELVFGSGKIQLKSDPQISISMSDLMKLAGENYLEDTATAIPNMIKQMPYARNVHSAVFVEVRVDEDFGTVRVSRMVSAIAGGRILNPKTARSQILGGMVWGLSKALEETSEVDANFGRFMNHNYAEYHIPVNADIPEEFEVIFVEEHDDIVNPMGTKGLGEIGVVGVAPAIANAVFHATGKRVHVLPITLDKLIVEHEDSAVPL</sequence>
<feature type="domain" description="Aldehyde oxidase/xanthine dehydrogenase a/b hammerhead" evidence="1">
    <location>
        <begin position="20"/>
        <end position="134"/>
    </location>
</feature>
<dbReference type="OrthoDB" id="9759099at2"/>
<dbReference type="RefSeq" id="WP_104711293.1">
    <property type="nucleotide sequence ID" value="NZ_PTRA01000001.1"/>
</dbReference>
<dbReference type="PANTHER" id="PTHR11908:SF153">
    <property type="entry name" value="DEHYDROGENASE"/>
    <property type="match status" value="1"/>
</dbReference>
<evidence type="ECO:0000259" key="1">
    <source>
        <dbReference type="SMART" id="SM01008"/>
    </source>
</evidence>
<dbReference type="Pfam" id="PF02738">
    <property type="entry name" value="MoCoBD_1"/>
    <property type="match status" value="1"/>
</dbReference>
<dbReference type="InterPro" id="IPR046867">
    <property type="entry name" value="AldOxase/xan_DH_MoCoBD2"/>
</dbReference>
<dbReference type="InterPro" id="IPR016208">
    <property type="entry name" value="Ald_Oxase/xanthine_DH-like"/>
</dbReference>
<comment type="caution">
    <text evidence="2">The sequence shown here is derived from an EMBL/GenBank/DDBJ whole genome shotgun (WGS) entry which is preliminary data.</text>
</comment>
<dbReference type="Proteomes" id="UP000239590">
    <property type="component" value="Unassembled WGS sequence"/>
</dbReference>
<reference evidence="3" key="1">
    <citation type="submission" date="2018-02" db="EMBL/GenBank/DDBJ databases">
        <title>Genome sequencing of Solimonas sp. HR-BB.</title>
        <authorList>
            <person name="Lee Y."/>
            <person name="Jeon C.O."/>
        </authorList>
    </citation>
    <scope>NUCLEOTIDE SEQUENCE [LARGE SCALE GENOMIC DNA]</scope>
    <source>
        <strain evidence="3">HR-U</strain>
    </source>
</reference>
<dbReference type="GO" id="GO:0005506">
    <property type="term" value="F:iron ion binding"/>
    <property type="evidence" value="ECO:0007669"/>
    <property type="project" value="InterPro"/>
</dbReference>
<dbReference type="Pfam" id="PF01315">
    <property type="entry name" value="Ald_Xan_dh_C"/>
    <property type="match status" value="1"/>
</dbReference>
<protein>
    <submittedName>
        <fullName evidence="2">Aldehyde oxidase</fullName>
    </submittedName>
</protein>
<dbReference type="Pfam" id="PF20256">
    <property type="entry name" value="MoCoBD_2"/>
    <property type="match status" value="1"/>
</dbReference>
<keyword evidence="3" id="KW-1185">Reference proteome</keyword>
<dbReference type="InterPro" id="IPR000674">
    <property type="entry name" value="Ald_Oxase/Xan_DH_a/b"/>
</dbReference>
<dbReference type="PANTHER" id="PTHR11908">
    <property type="entry name" value="XANTHINE DEHYDROGENASE"/>
    <property type="match status" value="1"/>
</dbReference>
<accession>A0A2S7IPL0</accession>
<dbReference type="SUPFAM" id="SSF54665">
    <property type="entry name" value="CO dehydrogenase molybdoprotein N-domain-like"/>
    <property type="match status" value="1"/>
</dbReference>
<name>A0A2S7IPL0_9BACT</name>
<dbReference type="EMBL" id="PTRA01000001">
    <property type="protein sequence ID" value="PQA59645.1"/>
    <property type="molecule type" value="Genomic_DNA"/>
</dbReference>
<dbReference type="SMART" id="SM01008">
    <property type="entry name" value="Ald_Xan_dh_C"/>
    <property type="match status" value="1"/>
</dbReference>
<evidence type="ECO:0000313" key="3">
    <source>
        <dbReference type="Proteomes" id="UP000239590"/>
    </source>
</evidence>
<dbReference type="InterPro" id="IPR036856">
    <property type="entry name" value="Ald_Oxase/Xan_DH_a/b_sf"/>
</dbReference>
<proteinExistence type="predicted"/>
<dbReference type="Gene3D" id="3.30.365.10">
    <property type="entry name" value="Aldehyde oxidase/xanthine dehydrogenase, molybdopterin binding domain"/>
    <property type="match status" value="4"/>
</dbReference>
<gene>
    <name evidence="2" type="ORF">C5O19_08430</name>
</gene>
<organism evidence="2 3">
    <name type="scientific">Siphonobacter curvatus</name>
    <dbReference type="NCBI Taxonomy" id="2094562"/>
    <lineage>
        <taxon>Bacteria</taxon>
        <taxon>Pseudomonadati</taxon>
        <taxon>Bacteroidota</taxon>
        <taxon>Cytophagia</taxon>
        <taxon>Cytophagales</taxon>
        <taxon>Cytophagaceae</taxon>
        <taxon>Siphonobacter</taxon>
    </lineage>
</organism>
<dbReference type="GO" id="GO:0016491">
    <property type="term" value="F:oxidoreductase activity"/>
    <property type="evidence" value="ECO:0007669"/>
    <property type="project" value="InterPro"/>
</dbReference>
<evidence type="ECO:0000313" key="2">
    <source>
        <dbReference type="EMBL" id="PQA59645.1"/>
    </source>
</evidence>
<dbReference type="Gene3D" id="3.90.1170.50">
    <property type="entry name" value="Aldehyde oxidase/xanthine dehydrogenase, a/b hammerhead"/>
    <property type="match status" value="1"/>
</dbReference>